<reference evidence="1 2" key="1">
    <citation type="journal article" date="2012" name="J. Bacteriol.">
        <title>Complete genome sequence of the broad-host-range strain Sinorhizobium fredii USDA257.</title>
        <authorList>
            <person name="Schuldes J."/>
            <person name="Rodriguez Orbegoso M."/>
            <person name="Schmeisser C."/>
            <person name="Krishnan H.B."/>
            <person name="Daniel R."/>
            <person name="Streit W.R."/>
        </authorList>
    </citation>
    <scope>NUCLEOTIDE SEQUENCE [LARGE SCALE GENOMIC DNA]</scope>
    <source>
        <strain evidence="1 2">USDA 257</strain>
    </source>
</reference>
<dbReference type="Pfam" id="PF00702">
    <property type="entry name" value="Hydrolase"/>
    <property type="match status" value="1"/>
</dbReference>
<dbReference type="Proteomes" id="UP000006180">
    <property type="component" value="Chromosome"/>
</dbReference>
<dbReference type="PRINTS" id="PR00413">
    <property type="entry name" value="HADHALOGNASE"/>
</dbReference>
<dbReference type="Gene3D" id="3.40.50.1000">
    <property type="entry name" value="HAD superfamily/HAD-like"/>
    <property type="match status" value="1"/>
</dbReference>
<dbReference type="PATRIC" id="fig|1185652.3.peg.2136"/>
<dbReference type="KEGG" id="sfd:USDA257_c20690"/>
<dbReference type="NCBIfam" id="TIGR01509">
    <property type="entry name" value="HAD-SF-IA-v3"/>
    <property type="match status" value="1"/>
</dbReference>
<name>I3X445_SINF2</name>
<dbReference type="HOGENOM" id="CLU_045011_0_2_5"/>
<dbReference type="InterPro" id="IPR006439">
    <property type="entry name" value="HAD-SF_hydro_IA"/>
</dbReference>
<dbReference type="InterPro" id="IPR036412">
    <property type="entry name" value="HAD-like_sf"/>
</dbReference>
<dbReference type="STRING" id="1185652.USDA257_c20690"/>
<dbReference type="SFLD" id="SFLDG01129">
    <property type="entry name" value="C1.5:_HAD__Beta-PGM__Phosphata"/>
    <property type="match status" value="1"/>
</dbReference>
<dbReference type="EMBL" id="CP003563">
    <property type="protein sequence ID" value="AFL50651.1"/>
    <property type="molecule type" value="Genomic_DNA"/>
</dbReference>
<gene>
    <name evidence="1" type="primary">cbbY</name>
    <name evidence="1" type="ORF">USDA257_c20690</name>
</gene>
<proteinExistence type="predicted"/>
<accession>I3X445</accession>
<dbReference type="InterPro" id="IPR023214">
    <property type="entry name" value="HAD_sf"/>
</dbReference>
<evidence type="ECO:0000313" key="1">
    <source>
        <dbReference type="EMBL" id="AFL50651.1"/>
    </source>
</evidence>
<protein>
    <submittedName>
        <fullName evidence="1">Protein CbbY</fullName>
    </submittedName>
</protein>
<dbReference type="SFLD" id="SFLDS00003">
    <property type="entry name" value="Haloacid_Dehalogenase"/>
    <property type="match status" value="1"/>
</dbReference>
<dbReference type="AlphaFoldDB" id="I3X445"/>
<dbReference type="RefSeq" id="WP_014762821.1">
    <property type="nucleotide sequence ID" value="NC_018000.1"/>
</dbReference>
<sequence>MPLKGLIFDVDGTLAETEELHRLCFNDAFANAGHDWEWPRELYCQLLKVTGGKERIHHYLDCMGLDLGTDAAARIAELHAEKNRLYARRTASGVALRPGVRRLIAEARACGLAVAVATTTSRGNLDALIAAAFGTAAAGWFSAVVTGEDVSRKKPDPAAYLQVLDQLGLTPSECVAFEDSRNGLLAAKAAGLPVILTPSLYTQDEDHGEGDCVVSDLGELGRPLRHISGWKPAGDVIDLAALQALLEHRTCER</sequence>
<dbReference type="PANTHER" id="PTHR42896">
    <property type="entry name" value="XYLULOSE-1,5-BISPHOSPHATE (XUBP) PHOSPHATASE"/>
    <property type="match status" value="1"/>
</dbReference>
<dbReference type="PANTHER" id="PTHR42896:SF2">
    <property type="entry name" value="CBBY-LIKE PROTEIN"/>
    <property type="match status" value="1"/>
</dbReference>
<dbReference type="eggNOG" id="COG0637">
    <property type="taxonomic scope" value="Bacteria"/>
</dbReference>
<dbReference type="InterPro" id="IPR023198">
    <property type="entry name" value="PGP-like_dom2"/>
</dbReference>
<dbReference type="Gene3D" id="1.10.150.240">
    <property type="entry name" value="Putative phosphatase, domain 2"/>
    <property type="match status" value="1"/>
</dbReference>
<evidence type="ECO:0000313" key="2">
    <source>
        <dbReference type="Proteomes" id="UP000006180"/>
    </source>
</evidence>
<dbReference type="GO" id="GO:0016787">
    <property type="term" value="F:hydrolase activity"/>
    <property type="evidence" value="ECO:0007669"/>
    <property type="project" value="InterPro"/>
</dbReference>
<dbReference type="SUPFAM" id="SSF56784">
    <property type="entry name" value="HAD-like"/>
    <property type="match status" value="1"/>
</dbReference>
<organism evidence="1 2">
    <name type="scientific">Sinorhizobium fredii (strain USDA 257)</name>
    <dbReference type="NCBI Taxonomy" id="1185652"/>
    <lineage>
        <taxon>Bacteria</taxon>
        <taxon>Pseudomonadati</taxon>
        <taxon>Pseudomonadota</taxon>
        <taxon>Alphaproteobacteria</taxon>
        <taxon>Hyphomicrobiales</taxon>
        <taxon>Rhizobiaceae</taxon>
        <taxon>Sinorhizobium/Ensifer group</taxon>
        <taxon>Sinorhizobium</taxon>
    </lineage>
</organism>
<dbReference type="InterPro" id="IPR044999">
    <property type="entry name" value="CbbY-like"/>
</dbReference>